<dbReference type="AlphaFoldDB" id="A0A1I1JLL8"/>
<dbReference type="Gene3D" id="1.10.10.60">
    <property type="entry name" value="Homeodomain-like"/>
    <property type="match status" value="1"/>
</dbReference>
<dbReference type="RefSeq" id="WP_090088973.1">
    <property type="nucleotide sequence ID" value="NZ_FOMG01000004.1"/>
</dbReference>
<keyword evidence="1 2" id="KW-0238">DNA-binding</keyword>
<evidence type="ECO:0000259" key="3">
    <source>
        <dbReference type="PROSITE" id="PS50977"/>
    </source>
</evidence>
<dbReference type="InterPro" id="IPR050624">
    <property type="entry name" value="HTH-type_Tx_Regulator"/>
</dbReference>
<dbReference type="Proteomes" id="UP000199263">
    <property type="component" value="Unassembled WGS sequence"/>
</dbReference>
<dbReference type="InterPro" id="IPR036271">
    <property type="entry name" value="Tet_transcr_reg_TetR-rel_C_sf"/>
</dbReference>
<evidence type="ECO:0000256" key="2">
    <source>
        <dbReference type="PROSITE-ProRule" id="PRU00335"/>
    </source>
</evidence>
<organism evidence="4 5">
    <name type="scientific">Clostridium uliginosum</name>
    <dbReference type="NCBI Taxonomy" id="119641"/>
    <lineage>
        <taxon>Bacteria</taxon>
        <taxon>Bacillati</taxon>
        <taxon>Bacillota</taxon>
        <taxon>Clostridia</taxon>
        <taxon>Eubacteriales</taxon>
        <taxon>Clostridiaceae</taxon>
        <taxon>Clostridium</taxon>
    </lineage>
</organism>
<dbReference type="PROSITE" id="PS50977">
    <property type="entry name" value="HTH_TETR_2"/>
    <property type="match status" value="1"/>
</dbReference>
<dbReference type="InterPro" id="IPR013570">
    <property type="entry name" value="Tscrpt_reg_YsiA_C"/>
</dbReference>
<evidence type="ECO:0000313" key="4">
    <source>
        <dbReference type="EMBL" id="SFC47488.1"/>
    </source>
</evidence>
<protein>
    <submittedName>
        <fullName evidence="4">DNA-binding transcriptional regulator, AcrR family</fullName>
    </submittedName>
</protein>
<dbReference type="InterPro" id="IPR023772">
    <property type="entry name" value="DNA-bd_HTH_TetR-type_CS"/>
</dbReference>
<dbReference type="SUPFAM" id="SSF48498">
    <property type="entry name" value="Tetracyclin repressor-like, C-terminal domain"/>
    <property type="match status" value="1"/>
</dbReference>
<evidence type="ECO:0000256" key="1">
    <source>
        <dbReference type="ARBA" id="ARBA00023125"/>
    </source>
</evidence>
<name>A0A1I1JLL8_9CLOT</name>
<dbReference type="InterPro" id="IPR001647">
    <property type="entry name" value="HTH_TetR"/>
</dbReference>
<dbReference type="STRING" id="119641.SAMN05421842_10414"/>
<dbReference type="GO" id="GO:0003677">
    <property type="term" value="F:DNA binding"/>
    <property type="evidence" value="ECO:0007669"/>
    <property type="project" value="UniProtKB-UniRule"/>
</dbReference>
<dbReference type="SUPFAM" id="SSF46689">
    <property type="entry name" value="Homeodomain-like"/>
    <property type="match status" value="1"/>
</dbReference>
<dbReference type="PANTHER" id="PTHR43479">
    <property type="entry name" value="ACREF/ENVCD OPERON REPRESSOR-RELATED"/>
    <property type="match status" value="1"/>
</dbReference>
<evidence type="ECO:0000313" key="5">
    <source>
        <dbReference type="Proteomes" id="UP000199263"/>
    </source>
</evidence>
<gene>
    <name evidence="4" type="ORF">SAMN05421842_10414</name>
</gene>
<dbReference type="Pfam" id="PF00440">
    <property type="entry name" value="TetR_N"/>
    <property type="match status" value="1"/>
</dbReference>
<feature type="domain" description="HTH tetR-type" evidence="3">
    <location>
        <begin position="12"/>
        <end position="72"/>
    </location>
</feature>
<dbReference type="Gene3D" id="1.10.357.10">
    <property type="entry name" value="Tetracycline Repressor, domain 2"/>
    <property type="match status" value="1"/>
</dbReference>
<dbReference type="OrthoDB" id="494991at2"/>
<dbReference type="PROSITE" id="PS01081">
    <property type="entry name" value="HTH_TETR_1"/>
    <property type="match status" value="1"/>
</dbReference>
<dbReference type="InterPro" id="IPR009057">
    <property type="entry name" value="Homeodomain-like_sf"/>
</dbReference>
<accession>A0A1I1JLL8</accession>
<dbReference type="PANTHER" id="PTHR43479:SF11">
    <property type="entry name" value="ACREF_ENVCD OPERON REPRESSOR-RELATED"/>
    <property type="match status" value="1"/>
</dbReference>
<dbReference type="PRINTS" id="PR00455">
    <property type="entry name" value="HTHTETR"/>
</dbReference>
<reference evidence="4 5" key="1">
    <citation type="submission" date="2016-10" db="EMBL/GenBank/DDBJ databases">
        <authorList>
            <person name="de Groot N.N."/>
        </authorList>
    </citation>
    <scope>NUCLEOTIDE SEQUENCE [LARGE SCALE GENOMIC DNA]</scope>
    <source>
        <strain evidence="4 5">DSM 12992</strain>
    </source>
</reference>
<dbReference type="Pfam" id="PF08359">
    <property type="entry name" value="TetR_C_4"/>
    <property type="match status" value="1"/>
</dbReference>
<feature type="DNA-binding region" description="H-T-H motif" evidence="2">
    <location>
        <begin position="35"/>
        <end position="54"/>
    </location>
</feature>
<sequence length="193" mass="22838">MAQLTKRQIQAINTKGKIYNIATELMQKKGYDNITIQNICEKAGVSVGTFYHYFESKNDILIELYKKADDFFYDNVKSKLSSTDTIDKIIEYFDHYAEYNEKTGIDMMKQLYNSNNKMFVTEGRHMQTILDEIINEGQEKNEIKKEMSPQDITRYIFVLMRGVVYDWCLHDGEYNLKEEMQNTLTRLIKIFKP</sequence>
<keyword evidence="5" id="KW-1185">Reference proteome</keyword>
<dbReference type="EMBL" id="FOMG01000004">
    <property type="protein sequence ID" value="SFC47488.1"/>
    <property type="molecule type" value="Genomic_DNA"/>
</dbReference>
<proteinExistence type="predicted"/>